<dbReference type="SUPFAM" id="SSF53756">
    <property type="entry name" value="UDP-Glycosyltransferase/glycogen phosphorylase"/>
    <property type="match status" value="1"/>
</dbReference>
<evidence type="ECO:0000256" key="8">
    <source>
        <dbReference type="PROSITE-ProRule" id="PRU00339"/>
    </source>
</evidence>
<dbReference type="eggNOG" id="COG0457">
    <property type="taxonomic scope" value="Bacteria"/>
</dbReference>
<comment type="caution">
    <text evidence="10">The sequence shown here is derived from an EMBL/GenBank/DDBJ whole genome shotgun (WGS) entry which is preliminary data.</text>
</comment>
<dbReference type="InterPro" id="IPR011990">
    <property type="entry name" value="TPR-like_helical_dom_sf"/>
</dbReference>
<reference evidence="10 11" key="1">
    <citation type="journal article" date="2011" name="J. Bacteriol.">
        <title>Genome sequence of Chthoniobacter flavus Ellin428, an aerobic heterotrophic soil bacterium.</title>
        <authorList>
            <person name="Kant R."/>
            <person name="van Passel M.W."/>
            <person name="Palva A."/>
            <person name="Lucas S."/>
            <person name="Lapidus A."/>
            <person name="Glavina Del Rio T."/>
            <person name="Dalin E."/>
            <person name="Tice H."/>
            <person name="Bruce D."/>
            <person name="Goodwin L."/>
            <person name="Pitluck S."/>
            <person name="Larimer F.W."/>
            <person name="Land M.L."/>
            <person name="Hauser L."/>
            <person name="Sangwan P."/>
            <person name="de Vos W.M."/>
            <person name="Janssen P.H."/>
            <person name="Smidt H."/>
        </authorList>
    </citation>
    <scope>NUCLEOTIDE SEQUENCE [LARGE SCALE GENOMIC DNA]</scope>
    <source>
        <strain evidence="10 11">Ellin428</strain>
    </source>
</reference>
<accession>B4D5R0</accession>
<dbReference type="PROSITE" id="PS50005">
    <property type="entry name" value="TPR"/>
    <property type="match status" value="6"/>
</dbReference>
<evidence type="ECO:0000256" key="7">
    <source>
        <dbReference type="ARBA" id="ARBA00022803"/>
    </source>
</evidence>
<comment type="pathway">
    <text evidence="1">Protein modification; protein glycosylation.</text>
</comment>
<evidence type="ECO:0000259" key="9">
    <source>
        <dbReference type="Pfam" id="PF13844"/>
    </source>
</evidence>
<dbReference type="STRING" id="497964.CfE428DRAFT_4249"/>
<feature type="repeat" description="TPR" evidence="8">
    <location>
        <begin position="115"/>
        <end position="148"/>
    </location>
</feature>
<evidence type="ECO:0000313" key="10">
    <source>
        <dbReference type="EMBL" id="EDY18113.1"/>
    </source>
</evidence>
<evidence type="ECO:0000256" key="3">
    <source>
        <dbReference type="ARBA" id="ARBA00011970"/>
    </source>
</evidence>
<feature type="repeat" description="TPR" evidence="8">
    <location>
        <begin position="149"/>
        <end position="182"/>
    </location>
</feature>
<feature type="domain" description="O-GlcNAc transferase C-terminal" evidence="9">
    <location>
        <begin position="324"/>
        <end position="484"/>
    </location>
</feature>
<feature type="repeat" description="TPR" evidence="8">
    <location>
        <begin position="217"/>
        <end position="250"/>
    </location>
</feature>
<comment type="similarity">
    <text evidence="2">Belongs to the glycosyltransferase 41 family. O-GlcNAc transferase subfamily.</text>
</comment>
<name>B4D5R0_9BACT</name>
<dbReference type="Pfam" id="PF13432">
    <property type="entry name" value="TPR_16"/>
    <property type="match status" value="1"/>
</dbReference>
<evidence type="ECO:0000256" key="5">
    <source>
        <dbReference type="ARBA" id="ARBA00022679"/>
    </source>
</evidence>
<dbReference type="Proteomes" id="UP000005824">
    <property type="component" value="Unassembled WGS sequence"/>
</dbReference>
<dbReference type="Pfam" id="PF13844">
    <property type="entry name" value="Glyco_transf_41"/>
    <property type="match status" value="2"/>
</dbReference>
<keyword evidence="4" id="KW-0328">Glycosyltransferase</keyword>
<dbReference type="Pfam" id="PF13414">
    <property type="entry name" value="TPR_11"/>
    <property type="match status" value="1"/>
</dbReference>
<keyword evidence="7 8" id="KW-0802">TPR repeat</keyword>
<dbReference type="InterPro" id="IPR019734">
    <property type="entry name" value="TPR_rpt"/>
</dbReference>
<dbReference type="Gene3D" id="3.40.50.11380">
    <property type="match status" value="1"/>
</dbReference>
<dbReference type="PANTHER" id="PTHR44835:SF1">
    <property type="entry name" value="PROTEIN O-GLCNAC TRANSFERASE"/>
    <property type="match status" value="1"/>
</dbReference>
<dbReference type="SMART" id="SM00028">
    <property type="entry name" value="TPR"/>
    <property type="match status" value="8"/>
</dbReference>
<sequence length="701" mass="77498">MFRPSSTVAALTPQQIFDLARRHHHEGRFAEATALCHQLLSVYPGNASTLHLLGAIAFQAGSPAEAERWLQQAIAANPADAAYHNDLGDVWQSQARYAEAEGCYRQALRLQPRSAPIQNNLGNNFNAQGRLEEAITAYRQALQLEPGFAEIHSNLATVLRRKGALDEAIATLRRAIELKPTYAMAYNNLGHALLDNRQVPEAIAALQQAIALQPDLALAHNNLGTAYKSLGQVDEAIASYRRALDRDPTQVLALTNLANELDQIGERAASLALYERAIASPRCSSAAHSNYLAVLHFGAEMTLAKIAEAHAAYDRRFAEPLRASWQPHTHSREPNRKLRLGFLSPYFGIHPVGFFLVRPLENLDRSQFEIVCYHDGTKDDPLTARLRACATDWHGVHGNSDGQLAQRIREDQIDILFDLAGHTAGNRLLLFARKPAPIQITWLDYVGTTGLAAMDYIVADARQILPEAEPFYRERVLRMPDDYICFDPPLEAPPVGPLPAAANGFVTFASYNIVPKTTGQTIELWSRILRELPEARLTLGNRGFGTPAAVERVRKRFAERAIDPSRIIFQGWVPRAELLAAYNQADIALDTLPYNGGLTTCEAMWMGVPVVTCPGETFASRHGLAHLTAAGVPETIARDPDDYVKIAVDLARDLPRLATLRAGLREKLASSPLCDGERFAKNFGTLLRSAWRRWCQEEASF</sequence>
<dbReference type="Gene3D" id="3.40.50.2000">
    <property type="entry name" value="Glycogen Phosphorylase B"/>
    <property type="match status" value="1"/>
</dbReference>
<proteinExistence type="inferred from homology"/>
<feature type="repeat" description="TPR" evidence="8">
    <location>
        <begin position="81"/>
        <end position="114"/>
    </location>
</feature>
<protein>
    <recommendedName>
        <fullName evidence="3">protein O-GlcNAc transferase</fullName>
        <ecNumber evidence="3">2.4.1.255</ecNumber>
    </recommendedName>
</protein>
<dbReference type="eggNOG" id="COG3914">
    <property type="taxonomic scope" value="Bacteria"/>
</dbReference>
<evidence type="ECO:0000256" key="6">
    <source>
        <dbReference type="ARBA" id="ARBA00022737"/>
    </source>
</evidence>
<dbReference type="InParanoid" id="B4D5R0"/>
<evidence type="ECO:0000256" key="1">
    <source>
        <dbReference type="ARBA" id="ARBA00004922"/>
    </source>
</evidence>
<evidence type="ECO:0000256" key="2">
    <source>
        <dbReference type="ARBA" id="ARBA00005386"/>
    </source>
</evidence>
<dbReference type="SUPFAM" id="SSF48452">
    <property type="entry name" value="TPR-like"/>
    <property type="match status" value="2"/>
</dbReference>
<dbReference type="PROSITE" id="PS50293">
    <property type="entry name" value="TPR_REGION"/>
    <property type="match status" value="3"/>
</dbReference>
<organism evidence="10 11">
    <name type="scientific">Chthoniobacter flavus Ellin428</name>
    <dbReference type="NCBI Taxonomy" id="497964"/>
    <lineage>
        <taxon>Bacteria</taxon>
        <taxon>Pseudomonadati</taxon>
        <taxon>Verrucomicrobiota</taxon>
        <taxon>Spartobacteria</taxon>
        <taxon>Chthoniobacterales</taxon>
        <taxon>Chthoniobacteraceae</taxon>
        <taxon>Chthoniobacter</taxon>
    </lineage>
</organism>
<dbReference type="InterPro" id="IPR029489">
    <property type="entry name" value="OGT/SEC/SPY_C"/>
</dbReference>
<keyword evidence="6" id="KW-0677">Repeat</keyword>
<feature type="repeat" description="TPR" evidence="8">
    <location>
        <begin position="183"/>
        <end position="216"/>
    </location>
</feature>
<dbReference type="EMBL" id="ABVL01000014">
    <property type="protein sequence ID" value="EDY18113.1"/>
    <property type="molecule type" value="Genomic_DNA"/>
</dbReference>
<dbReference type="GO" id="GO:0097363">
    <property type="term" value="F:protein O-acetylglucosaminyltransferase activity"/>
    <property type="evidence" value="ECO:0007669"/>
    <property type="project" value="UniProtKB-EC"/>
</dbReference>
<dbReference type="InterPro" id="IPR051939">
    <property type="entry name" value="Glycosyltr_41/O-GlcNAc_trsf"/>
</dbReference>
<evidence type="ECO:0000256" key="4">
    <source>
        <dbReference type="ARBA" id="ARBA00022676"/>
    </source>
</evidence>
<feature type="repeat" description="TPR" evidence="8">
    <location>
        <begin position="47"/>
        <end position="80"/>
    </location>
</feature>
<dbReference type="EC" id="2.4.1.255" evidence="3"/>
<keyword evidence="11" id="KW-1185">Reference proteome</keyword>
<dbReference type="Pfam" id="PF14559">
    <property type="entry name" value="TPR_19"/>
    <property type="match status" value="1"/>
</dbReference>
<dbReference type="PANTHER" id="PTHR44835">
    <property type="entry name" value="UDP-N-ACETYLGLUCOSAMINE--PEPTIDE N-ACETYLGLUCOSAMINYLTRANSFERASE SPINDLY-RELATED"/>
    <property type="match status" value="1"/>
</dbReference>
<evidence type="ECO:0000313" key="11">
    <source>
        <dbReference type="Proteomes" id="UP000005824"/>
    </source>
</evidence>
<keyword evidence="5" id="KW-0808">Transferase</keyword>
<dbReference type="Gene3D" id="1.25.40.10">
    <property type="entry name" value="Tetratricopeptide repeat domain"/>
    <property type="match status" value="3"/>
</dbReference>
<dbReference type="AlphaFoldDB" id="B4D5R0"/>
<gene>
    <name evidence="10" type="ORF">CfE428DRAFT_4249</name>
</gene>
<feature type="domain" description="O-GlcNAc transferase C-terminal" evidence="9">
    <location>
        <begin position="505"/>
        <end position="682"/>
    </location>
</feature>